<feature type="transmembrane region" description="Helical" evidence="1">
    <location>
        <begin position="25"/>
        <end position="46"/>
    </location>
</feature>
<keyword evidence="1" id="KW-1133">Transmembrane helix</keyword>
<organism evidence="2 3">
    <name type="scientific">Parasutterella muris</name>
    <dbReference type="NCBI Taxonomy" id="2565572"/>
    <lineage>
        <taxon>Bacteria</taxon>
        <taxon>Pseudomonadati</taxon>
        <taxon>Pseudomonadota</taxon>
        <taxon>Betaproteobacteria</taxon>
        <taxon>Burkholderiales</taxon>
        <taxon>Sutterellaceae</taxon>
        <taxon>Parasutterella</taxon>
    </lineage>
</organism>
<protein>
    <submittedName>
        <fullName evidence="2">Uncharacterized protein</fullName>
    </submittedName>
</protein>
<dbReference type="Proteomes" id="UP000472580">
    <property type="component" value="Unassembled WGS sequence"/>
</dbReference>
<name>A0A6L6YJ63_9BURK</name>
<evidence type="ECO:0000256" key="1">
    <source>
        <dbReference type="SAM" id="Phobius"/>
    </source>
</evidence>
<proteinExistence type="predicted"/>
<sequence>MSNRRNAQVRVLELRAEQEKQMRKCCVFGMTLTLAAFVLAQIAAYLI</sequence>
<dbReference type="EMBL" id="WSRP01000043">
    <property type="protein sequence ID" value="MVX57726.1"/>
    <property type="molecule type" value="Genomic_DNA"/>
</dbReference>
<keyword evidence="3" id="KW-1185">Reference proteome</keyword>
<reference evidence="2 3" key="1">
    <citation type="submission" date="2019-12" db="EMBL/GenBank/DDBJ databases">
        <title>Microbes associate with the intestines of laboratory mice.</title>
        <authorList>
            <person name="Navarre W."/>
            <person name="Wong E."/>
        </authorList>
    </citation>
    <scope>NUCLEOTIDE SEQUENCE [LARGE SCALE GENOMIC DNA]</scope>
    <source>
        <strain evidence="2 3">NM82_D38</strain>
    </source>
</reference>
<keyword evidence="1" id="KW-0812">Transmembrane</keyword>
<accession>A0A6L6YJ63</accession>
<comment type="caution">
    <text evidence="2">The sequence shown here is derived from an EMBL/GenBank/DDBJ whole genome shotgun (WGS) entry which is preliminary data.</text>
</comment>
<gene>
    <name evidence="2" type="ORF">E5987_11060</name>
</gene>
<evidence type="ECO:0000313" key="3">
    <source>
        <dbReference type="Proteomes" id="UP000472580"/>
    </source>
</evidence>
<dbReference type="RefSeq" id="WP_160336142.1">
    <property type="nucleotide sequence ID" value="NZ_CALPCR010000017.1"/>
</dbReference>
<keyword evidence="1" id="KW-0472">Membrane</keyword>
<dbReference type="AlphaFoldDB" id="A0A6L6YJ63"/>
<evidence type="ECO:0000313" key="2">
    <source>
        <dbReference type="EMBL" id="MVX57726.1"/>
    </source>
</evidence>